<dbReference type="AlphaFoldDB" id="A0A1C3XUZ4"/>
<accession>A0A1C3XUZ4</accession>
<organism evidence="1 2">
    <name type="scientific">Bradyrhizobium shewense</name>
    <dbReference type="NCBI Taxonomy" id="1761772"/>
    <lineage>
        <taxon>Bacteria</taxon>
        <taxon>Pseudomonadati</taxon>
        <taxon>Pseudomonadota</taxon>
        <taxon>Alphaproteobacteria</taxon>
        <taxon>Hyphomicrobiales</taxon>
        <taxon>Nitrobacteraceae</taxon>
        <taxon>Bradyrhizobium</taxon>
    </lineage>
</organism>
<sequence length="100" mass="10864">MRSWALPTAQPARCMAISVAVPIGETTAQRLIKKTVPKVRALCGASMDAPVFVSITRDEVADGHSRGLIEQRKHRLEYLAPHIFEIDVNAGLANGGEISR</sequence>
<evidence type="ECO:0000313" key="2">
    <source>
        <dbReference type="Proteomes" id="UP000199184"/>
    </source>
</evidence>
<gene>
    <name evidence="1" type="ORF">GA0061098_10715</name>
</gene>
<keyword evidence="2" id="KW-1185">Reference proteome</keyword>
<protein>
    <submittedName>
        <fullName evidence="1">Uncharacterized protein</fullName>
    </submittedName>
</protein>
<reference evidence="2" key="1">
    <citation type="submission" date="2016-08" db="EMBL/GenBank/DDBJ databases">
        <authorList>
            <person name="Varghese N."/>
            <person name="Submissions Spin"/>
        </authorList>
    </citation>
    <scope>NUCLEOTIDE SEQUENCE [LARGE SCALE GENOMIC DNA]</scope>
    <source>
        <strain evidence="2">ERR11</strain>
    </source>
</reference>
<proteinExistence type="predicted"/>
<dbReference type="EMBL" id="FMAI01000071">
    <property type="protein sequence ID" value="SCB56071.1"/>
    <property type="molecule type" value="Genomic_DNA"/>
</dbReference>
<dbReference type="Proteomes" id="UP000199184">
    <property type="component" value="Unassembled WGS sequence"/>
</dbReference>
<evidence type="ECO:0000313" key="1">
    <source>
        <dbReference type="EMBL" id="SCB56071.1"/>
    </source>
</evidence>
<name>A0A1C3XUZ4_9BRAD</name>